<dbReference type="EMBL" id="AMZN01000116">
    <property type="protein sequence ID" value="ELR68408.1"/>
    <property type="molecule type" value="Genomic_DNA"/>
</dbReference>
<dbReference type="SUPFAM" id="SSF102114">
    <property type="entry name" value="Radical SAM enzymes"/>
    <property type="match status" value="1"/>
</dbReference>
<dbReference type="OrthoDB" id="1073749at2"/>
<organism evidence="1 2">
    <name type="scientific">Fulvivirga imtechensis AK7</name>
    <dbReference type="NCBI Taxonomy" id="1237149"/>
    <lineage>
        <taxon>Bacteria</taxon>
        <taxon>Pseudomonadati</taxon>
        <taxon>Bacteroidota</taxon>
        <taxon>Cytophagia</taxon>
        <taxon>Cytophagales</taxon>
        <taxon>Fulvivirgaceae</taxon>
        <taxon>Fulvivirga</taxon>
    </lineage>
</organism>
<dbReference type="eggNOG" id="COG0641">
    <property type="taxonomic scope" value="Bacteria"/>
</dbReference>
<name>L8JJI9_9BACT</name>
<accession>L8JJI9</accession>
<protein>
    <submittedName>
        <fullName evidence="1">Radical SAM domain protein</fullName>
    </submittedName>
</protein>
<dbReference type="InterPro" id="IPR026497">
    <property type="entry name" value="GRASP-with-SPASM"/>
</dbReference>
<comment type="caution">
    <text evidence="1">The sequence shown here is derived from an EMBL/GenBank/DDBJ whole genome shotgun (WGS) entry which is preliminary data.</text>
</comment>
<dbReference type="NCBIfam" id="TIGR04193">
    <property type="entry name" value="SPASM_w_grasp"/>
    <property type="match status" value="1"/>
</dbReference>
<dbReference type="STRING" id="1237149.C900_00440"/>
<dbReference type="RefSeq" id="WP_009583357.1">
    <property type="nucleotide sequence ID" value="NZ_AMZN01000116.1"/>
</dbReference>
<proteinExistence type="predicted"/>
<keyword evidence="2" id="KW-1185">Reference proteome</keyword>
<reference evidence="1 2" key="1">
    <citation type="submission" date="2012-12" db="EMBL/GenBank/DDBJ databases">
        <title>Genome assembly of Fulvivirga imtechensis AK7.</title>
        <authorList>
            <person name="Nupur N."/>
            <person name="Khatri I."/>
            <person name="Kumar R."/>
            <person name="Subramanian S."/>
            <person name="Pinnaka A."/>
        </authorList>
    </citation>
    <scope>NUCLEOTIDE SEQUENCE [LARGE SCALE GENOMIC DNA]</scope>
    <source>
        <strain evidence="1 2">AK7</strain>
    </source>
</reference>
<dbReference type="InterPro" id="IPR058240">
    <property type="entry name" value="rSAM_sf"/>
</dbReference>
<evidence type="ECO:0000313" key="2">
    <source>
        <dbReference type="Proteomes" id="UP000011135"/>
    </source>
</evidence>
<dbReference type="Proteomes" id="UP000011135">
    <property type="component" value="Unassembled WGS sequence"/>
</dbReference>
<gene>
    <name evidence="1" type="ORF">C900_00440</name>
</gene>
<evidence type="ECO:0000313" key="1">
    <source>
        <dbReference type="EMBL" id="ELR68408.1"/>
    </source>
</evidence>
<dbReference type="AlphaFoldDB" id="L8JJI9"/>
<sequence>MTNNNSYLVLYANCIPVKGAIRSTICDLQRGKWYYIPNDLYEILINYNKCKLGDIYSKYEKTNHEILNEYFAFILKNDLGFLDDDLRGFVALNNEWDYPGHISNCVIDIDNLSFANFKYKEVIDQLDQLNCACLQYRLFDGAKPSTVKKLLSFTLDTRLNDIKLVLKYDKDLDDLLRTLIDKHKRLSQIVYFGANESSVDIFKDVQIIYMTHKTLTAGDCGVVCPSMFSVNTEHYTESLNYNTCLNKKVSIDASGFIKNCPSQTESFGHIDADSIFEVISNQMFQELWKIKKDDVQVCKDCEHRYICTDCRIFINSPEDKFSKPKKCTYDPYTASWI</sequence>